<keyword evidence="8" id="KW-0325">Glycoprotein</keyword>
<dbReference type="InterPro" id="IPR009003">
    <property type="entry name" value="Peptidase_S1_PA"/>
</dbReference>
<dbReference type="OMA" id="PTHESMN"/>
<evidence type="ECO:0000259" key="12">
    <source>
        <dbReference type="PROSITE" id="PS50240"/>
    </source>
</evidence>
<feature type="compositionally biased region" description="Basic and acidic residues" evidence="11">
    <location>
        <begin position="87"/>
        <end position="102"/>
    </location>
</feature>
<dbReference type="FunFam" id="2.40.10.10:FF:000028">
    <property type="entry name" value="Serine protease easter"/>
    <property type="match status" value="1"/>
</dbReference>
<keyword evidence="14" id="KW-1185">Reference proteome</keyword>
<evidence type="ECO:0000256" key="7">
    <source>
        <dbReference type="ARBA" id="ARBA00023157"/>
    </source>
</evidence>
<dbReference type="FunFam" id="2.40.10.10:FF:000054">
    <property type="entry name" value="Complement C1r subcomponent"/>
    <property type="match status" value="1"/>
</dbReference>
<dbReference type="GO" id="GO:0005576">
    <property type="term" value="C:extracellular region"/>
    <property type="evidence" value="ECO:0007669"/>
    <property type="project" value="UniProtKB-SubCell"/>
</dbReference>
<evidence type="ECO:0000256" key="8">
    <source>
        <dbReference type="ARBA" id="ARBA00023180"/>
    </source>
</evidence>
<dbReference type="PROSITE" id="PS00134">
    <property type="entry name" value="TRYPSIN_HIS"/>
    <property type="match status" value="1"/>
</dbReference>
<keyword evidence="7" id="KW-1015">Disulfide bond</keyword>
<dbReference type="PROSITE" id="PS00135">
    <property type="entry name" value="TRYPSIN_SER"/>
    <property type="match status" value="1"/>
</dbReference>
<dbReference type="PANTHER" id="PTHR24258">
    <property type="entry name" value="SERINE PROTEASE-RELATED"/>
    <property type="match status" value="1"/>
</dbReference>
<evidence type="ECO:0000256" key="1">
    <source>
        <dbReference type="ARBA" id="ARBA00004613"/>
    </source>
</evidence>
<dbReference type="PANTHER" id="PTHR24258:SF136">
    <property type="entry name" value="GH06673P-RELATED"/>
    <property type="match status" value="1"/>
</dbReference>
<name>A0A484AXR1_DRONA</name>
<evidence type="ECO:0000313" key="14">
    <source>
        <dbReference type="Proteomes" id="UP000295192"/>
    </source>
</evidence>
<dbReference type="Pfam" id="PF00089">
    <property type="entry name" value="Trypsin"/>
    <property type="match status" value="1"/>
</dbReference>
<reference evidence="13 14" key="1">
    <citation type="journal article" date="2019" name="J. Hered.">
        <title>An Improved Genome Assembly for Drosophila navojoa, the Basal Species in the mojavensis Cluster.</title>
        <authorList>
            <person name="Vanderlinde T."/>
            <person name="Dupim E.G."/>
            <person name="Nazario-Yepiz N.O."/>
            <person name="Carvalho A.B."/>
        </authorList>
    </citation>
    <scope>NUCLEOTIDE SEQUENCE [LARGE SCALE GENOMIC DNA]</scope>
    <source>
        <strain evidence="13">Navoj_Jal97</strain>
        <tissue evidence="13">Whole organism</tissue>
    </source>
</reference>
<keyword evidence="2" id="KW-0964">Secreted</keyword>
<feature type="compositionally biased region" description="Polar residues" evidence="11">
    <location>
        <begin position="231"/>
        <end position="251"/>
    </location>
</feature>
<dbReference type="InterPro" id="IPR022700">
    <property type="entry name" value="CLIP"/>
</dbReference>
<evidence type="ECO:0000256" key="11">
    <source>
        <dbReference type="SAM" id="MobiDB-lite"/>
    </source>
</evidence>
<keyword evidence="3" id="KW-0479">Metal-binding</keyword>
<dbReference type="GO" id="GO:0046872">
    <property type="term" value="F:metal ion binding"/>
    <property type="evidence" value="ECO:0007669"/>
    <property type="project" value="UniProtKB-KW"/>
</dbReference>
<dbReference type="InterPro" id="IPR033116">
    <property type="entry name" value="TRYPSIN_SER"/>
</dbReference>
<dbReference type="PROSITE" id="PS50240">
    <property type="entry name" value="TRYPSIN_DOM"/>
    <property type="match status" value="1"/>
</dbReference>
<organism evidence="13 14">
    <name type="scientific">Drosophila navojoa</name>
    <name type="common">Fruit fly</name>
    <dbReference type="NCBI Taxonomy" id="7232"/>
    <lineage>
        <taxon>Eukaryota</taxon>
        <taxon>Metazoa</taxon>
        <taxon>Ecdysozoa</taxon>
        <taxon>Arthropoda</taxon>
        <taxon>Hexapoda</taxon>
        <taxon>Insecta</taxon>
        <taxon>Pterygota</taxon>
        <taxon>Neoptera</taxon>
        <taxon>Endopterygota</taxon>
        <taxon>Diptera</taxon>
        <taxon>Brachycera</taxon>
        <taxon>Muscomorpha</taxon>
        <taxon>Ephydroidea</taxon>
        <taxon>Drosophilidae</taxon>
        <taxon>Drosophila</taxon>
    </lineage>
</organism>
<dbReference type="Gene3D" id="2.40.10.10">
    <property type="entry name" value="Trypsin-like serine proteases"/>
    <property type="match status" value="2"/>
</dbReference>
<keyword evidence="4" id="KW-0732">Signal</keyword>
<evidence type="ECO:0000256" key="9">
    <source>
        <dbReference type="ARBA" id="ARBA00024195"/>
    </source>
</evidence>
<evidence type="ECO:0000256" key="6">
    <source>
        <dbReference type="ARBA" id="ARBA00023145"/>
    </source>
</evidence>
<dbReference type="EMBL" id="LSRL02000380">
    <property type="protein sequence ID" value="TDG41276.1"/>
    <property type="molecule type" value="Genomic_DNA"/>
</dbReference>
<dbReference type="InterPro" id="IPR001314">
    <property type="entry name" value="Peptidase_S1A"/>
</dbReference>
<evidence type="ECO:0000256" key="10">
    <source>
        <dbReference type="RuleBase" id="RU363034"/>
    </source>
</evidence>
<comment type="caution">
    <text evidence="13">The sequence shown here is derived from an EMBL/GenBank/DDBJ whole genome shotgun (WGS) entry which is preliminary data.</text>
</comment>
<feature type="compositionally biased region" description="Polar residues" evidence="11">
    <location>
        <begin position="106"/>
        <end position="123"/>
    </location>
</feature>
<dbReference type="InterPro" id="IPR001254">
    <property type="entry name" value="Trypsin_dom"/>
</dbReference>
<accession>A0A484AXR1</accession>
<dbReference type="SMART" id="SM00020">
    <property type="entry name" value="Tryp_SPc"/>
    <property type="match status" value="1"/>
</dbReference>
<feature type="domain" description="Peptidase S1" evidence="12">
    <location>
        <begin position="321"/>
        <end position="570"/>
    </location>
</feature>
<dbReference type="InterPro" id="IPR043504">
    <property type="entry name" value="Peptidase_S1_PA_chymotrypsin"/>
</dbReference>
<dbReference type="InterPro" id="IPR018114">
    <property type="entry name" value="TRYPSIN_HIS"/>
</dbReference>
<feature type="region of interest" description="Disordered" evidence="11">
    <location>
        <begin position="74"/>
        <end position="125"/>
    </location>
</feature>
<comment type="similarity">
    <text evidence="9">Belongs to the peptidase S1 family. CLIP subfamily.</text>
</comment>
<keyword evidence="10" id="KW-0720">Serine protease</keyword>
<dbReference type="SUPFAM" id="SSF50494">
    <property type="entry name" value="Trypsin-like serine proteases"/>
    <property type="match status" value="1"/>
</dbReference>
<keyword evidence="5" id="KW-0106">Calcium</keyword>
<protein>
    <recommendedName>
        <fullName evidence="12">Peptidase S1 domain-containing protein</fullName>
    </recommendedName>
</protein>
<dbReference type="PRINTS" id="PR00722">
    <property type="entry name" value="CHYMOTRYPSIN"/>
</dbReference>
<keyword evidence="10" id="KW-0645">Protease</keyword>
<feature type="compositionally biased region" description="Low complexity" evidence="11">
    <location>
        <begin position="269"/>
        <end position="285"/>
    </location>
</feature>
<comment type="subcellular location">
    <subcellularLocation>
        <location evidence="1">Secreted</location>
    </subcellularLocation>
</comment>
<keyword evidence="10" id="KW-0378">Hydrolase</keyword>
<evidence type="ECO:0000313" key="13">
    <source>
        <dbReference type="EMBL" id="TDG41276.1"/>
    </source>
</evidence>
<evidence type="ECO:0000256" key="4">
    <source>
        <dbReference type="ARBA" id="ARBA00022729"/>
    </source>
</evidence>
<evidence type="ECO:0000256" key="3">
    <source>
        <dbReference type="ARBA" id="ARBA00022723"/>
    </source>
</evidence>
<dbReference type="AlphaFoldDB" id="A0A484AXR1"/>
<feature type="region of interest" description="Disordered" evidence="11">
    <location>
        <begin position="231"/>
        <end position="299"/>
    </location>
</feature>
<dbReference type="GO" id="GO:0006508">
    <property type="term" value="P:proteolysis"/>
    <property type="evidence" value="ECO:0007669"/>
    <property type="project" value="UniProtKB-KW"/>
</dbReference>
<dbReference type="CDD" id="cd00190">
    <property type="entry name" value="Tryp_SPc"/>
    <property type="match status" value="1"/>
</dbReference>
<dbReference type="OrthoDB" id="6357057at2759"/>
<evidence type="ECO:0000256" key="2">
    <source>
        <dbReference type="ARBA" id="ARBA00022525"/>
    </source>
</evidence>
<sequence>MGLMSPRSVSASRKGDPCTLKGNLAGICQGSSKCVPRINKYIETKRLTPSDIPSCGLSTREEIVCCPVAECCGDDQRPSSSSVNDLPTRKPDNAEHAWHNVDSRGSVESTTGRSTPKTDNSNLWKLKLDPDSPYFDFSQMMSGSQLPNTVPGDRADNTINENVAGGGSHISIAHNAAESQPFPTRDPRPIQSASPPHVFEPVHYPTREPRIINRPFPHEHPRRIMPWTSPSQQPIEWPGSNSNTATNQQPIWQPLPEYPAPYKETQMPQSNSNNEWNWQESTSRSPLPPAPSPRTDVPRPAVQACRAIETRQLEYGLTEHILDGIAVDPGYYPHMAAIAFSEFDNIVFGCGGSLISTRHVLTAAHCVNDPNKIPLFARLGTVNIDNVSEHRQDINITTNINIHPEYVSTSKYNDIAILELAEEVRLTNHTYPACLETELFDPPSNASIFVAGWGIMNTTTRRTSKILLRAPLTVVPLAQCNESFAAQPLSQRYLDKGIINTLLCAADLIKGTKDACQGDSGGPLVLERDKENNKYSVMGVISSGFGCATITPGLYTRVASYLDYIEGIVWPNGFV</sequence>
<evidence type="ECO:0000256" key="5">
    <source>
        <dbReference type="ARBA" id="ARBA00022837"/>
    </source>
</evidence>
<dbReference type="GO" id="GO:0004252">
    <property type="term" value="F:serine-type endopeptidase activity"/>
    <property type="evidence" value="ECO:0007669"/>
    <property type="project" value="InterPro"/>
</dbReference>
<keyword evidence="6" id="KW-0865">Zymogen</keyword>
<gene>
    <name evidence="13" type="ORF">AWZ03_012306</name>
</gene>
<dbReference type="SMART" id="SM00680">
    <property type="entry name" value="CLIP"/>
    <property type="match status" value="1"/>
</dbReference>
<dbReference type="Proteomes" id="UP000295192">
    <property type="component" value="Unassembled WGS sequence"/>
</dbReference>
<proteinExistence type="inferred from homology"/>
<dbReference type="STRING" id="7232.A0A484AXR1"/>